<accession>A0A0H3PLI4</accession>
<dbReference type="Pfam" id="PF09669">
    <property type="entry name" value="Phage_pRha"/>
    <property type="match status" value="1"/>
</dbReference>
<gene>
    <name evidence="2" type="ORF">CGSHi3655_03471</name>
    <name evidence="1" type="ORF">KRLU3655_LOCUS1485</name>
</gene>
<evidence type="ECO:0000313" key="1">
    <source>
        <dbReference type="EMBL" id="CAH0451409.1"/>
    </source>
</evidence>
<dbReference type="NCBIfam" id="TIGR02681">
    <property type="entry name" value="phage_pRha"/>
    <property type="match status" value="1"/>
</dbReference>
<dbReference type="EMBL" id="AAZF01000005">
    <property type="protein sequence ID" value="EDJ92693.1"/>
    <property type="molecule type" value="Genomic_DNA"/>
</dbReference>
<evidence type="ECO:0000313" key="2">
    <source>
        <dbReference type="EMBL" id="EDJ92693.1"/>
    </source>
</evidence>
<proteinExistence type="predicted"/>
<reference evidence="2 3" key="1">
    <citation type="journal article" date="2007" name="Genome Biol.">
        <title>Characterization and modeling of the Haemophilus influenzae core and supragenomes based on the complete genomic sequences of Rd and 12 clinical nontypeable strains.</title>
        <authorList>
            <person name="Hogg J.S."/>
            <person name="Hu F.Z."/>
            <person name="Janto B."/>
            <person name="Boissy R."/>
            <person name="Hayes J."/>
            <person name="Keefe R."/>
            <person name="Post J.C."/>
            <person name="Ehrlich G.D."/>
        </authorList>
    </citation>
    <scope>NUCLEOTIDE SEQUENCE [LARGE SCALE GENOMIC DNA]</scope>
    <source>
        <strain evidence="2">3655</strain>
        <strain evidence="3">NTHi 3655</strain>
    </source>
</reference>
<dbReference type="AlphaFoldDB" id="A0A0H3PLI4"/>
<dbReference type="EMBL" id="OV040719">
    <property type="protein sequence ID" value="CAH0451409.1"/>
    <property type="molecule type" value="Genomic_DNA"/>
</dbReference>
<evidence type="ECO:0000313" key="3">
    <source>
        <dbReference type="Proteomes" id="UP000003185"/>
    </source>
</evidence>
<name>A0A0H3PLI4_HAEI3</name>
<dbReference type="Proteomes" id="UP000003185">
    <property type="component" value="Unassembled WGS sequence"/>
</dbReference>
<evidence type="ECO:0000313" key="4">
    <source>
        <dbReference type="Proteomes" id="UP000837958"/>
    </source>
</evidence>
<reference evidence="4" key="2">
    <citation type="submission" date="2021-11" db="EMBL/GenBank/DDBJ databases">
        <authorList>
            <person name="Riesbeck K."/>
        </authorList>
    </citation>
    <scope>NUCLEOTIDE SEQUENCE [LARGE SCALE GENOMIC DNA]</scope>
</reference>
<dbReference type="InterPro" id="IPR014054">
    <property type="entry name" value="Phage_regulatory_Rha"/>
</dbReference>
<protein>
    <submittedName>
        <fullName evidence="1">Rha family transcriptional regulator</fullName>
    </submittedName>
</protein>
<reference evidence="1" key="3">
    <citation type="submission" date="2024-01" db="EMBL/GenBank/DDBJ databases">
        <authorList>
            <person name="Riesbeck K."/>
        </authorList>
    </citation>
    <scope>NUCLEOTIDE SEQUENCE</scope>
    <source>
        <strain evidence="1">3655</strain>
    </source>
</reference>
<organism evidence="2 3">
    <name type="scientific">Haemophilus influenzae (strain NTHi 3655)</name>
    <dbReference type="NCBI Taxonomy" id="375177"/>
    <lineage>
        <taxon>Bacteria</taxon>
        <taxon>Pseudomonadati</taxon>
        <taxon>Pseudomonadota</taxon>
        <taxon>Gammaproteobacteria</taxon>
        <taxon>Pasteurellales</taxon>
        <taxon>Pasteurellaceae</taxon>
        <taxon>Haemophilus</taxon>
    </lineage>
</organism>
<dbReference type="Proteomes" id="UP000837958">
    <property type="component" value="Chromosome"/>
</dbReference>
<dbReference type="RefSeq" id="WP_005657508.1">
    <property type="nucleotide sequence ID" value="NZ_AAZF01000005.1"/>
</dbReference>
<sequence length="227" mass="26389">MKTLTKLNETAVFPKVFHKETVAMTDTRKVSQFFGKQHKNVLRIIENLGCSGEFWRLNFKPSKYKDERGKMQPTYLMTQDGFTLLTMGFTGKKAMQFKEAYIAEFNTMKNWIIAKGKLASDQHRMNEAIKFIQDTTGRKDEHAYSRENNLVYVVALGKSRKKWLIDNGYSTSEEIRHCLSEAQLQLVDDLLSENAVMIKLGMEYYTRKTKLEQSALYFLRKQLPKAA</sequence>